<evidence type="ECO:0000313" key="2">
    <source>
        <dbReference type="Proteomes" id="UP000009168"/>
    </source>
</evidence>
<dbReference type="KEGG" id="tet:TTHERM_00942960"/>
<dbReference type="InParanoid" id="Q22DI4"/>
<dbReference type="RefSeq" id="XP_001031037.1">
    <property type="nucleotide sequence ID" value="XM_001031037.1"/>
</dbReference>
<evidence type="ECO:0000313" key="1">
    <source>
        <dbReference type="EMBL" id="EAR83374.1"/>
    </source>
</evidence>
<name>Q22DI4_TETTS</name>
<dbReference type="GeneID" id="7834615"/>
<dbReference type="HOGENOM" id="CLU_770496_0_0_1"/>
<dbReference type="Proteomes" id="UP000009168">
    <property type="component" value="Unassembled WGS sequence"/>
</dbReference>
<dbReference type="EMBL" id="GG662797">
    <property type="protein sequence ID" value="EAR83374.1"/>
    <property type="molecule type" value="Genomic_DNA"/>
</dbReference>
<reference evidence="2" key="1">
    <citation type="journal article" date="2006" name="PLoS Biol.">
        <title>Macronuclear genome sequence of the ciliate Tetrahymena thermophila, a model eukaryote.</title>
        <authorList>
            <person name="Eisen J.A."/>
            <person name="Coyne R.S."/>
            <person name="Wu M."/>
            <person name="Wu D."/>
            <person name="Thiagarajan M."/>
            <person name="Wortman J.R."/>
            <person name="Badger J.H."/>
            <person name="Ren Q."/>
            <person name="Amedeo P."/>
            <person name="Jones K.M."/>
            <person name="Tallon L.J."/>
            <person name="Delcher A.L."/>
            <person name="Salzberg S.L."/>
            <person name="Silva J.C."/>
            <person name="Haas B.J."/>
            <person name="Majoros W.H."/>
            <person name="Farzad M."/>
            <person name="Carlton J.M."/>
            <person name="Smith R.K. Jr."/>
            <person name="Garg J."/>
            <person name="Pearlman R.E."/>
            <person name="Karrer K.M."/>
            <person name="Sun L."/>
            <person name="Manning G."/>
            <person name="Elde N.C."/>
            <person name="Turkewitz A.P."/>
            <person name="Asai D.J."/>
            <person name="Wilkes D.E."/>
            <person name="Wang Y."/>
            <person name="Cai H."/>
            <person name="Collins K."/>
            <person name="Stewart B.A."/>
            <person name="Lee S.R."/>
            <person name="Wilamowska K."/>
            <person name="Weinberg Z."/>
            <person name="Ruzzo W.L."/>
            <person name="Wloga D."/>
            <person name="Gaertig J."/>
            <person name="Frankel J."/>
            <person name="Tsao C.-C."/>
            <person name="Gorovsky M.A."/>
            <person name="Keeling P.J."/>
            <person name="Waller R.F."/>
            <person name="Patron N.J."/>
            <person name="Cherry J.M."/>
            <person name="Stover N.A."/>
            <person name="Krieger C.J."/>
            <person name="del Toro C."/>
            <person name="Ryder H.F."/>
            <person name="Williamson S.C."/>
            <person name="Barbeau R.A."/>
            <person name="Hamilton E.P."/>
            <person name="Orias E."/>
        </authorList>
    </citation>
    <scope>NUCLEOTIDE SEQUENCE [LARGE SCALE GENOMIC DNA]</scope>
    <source>
        <strain evidence="2">SB210</strain>
    </source>
</reference>
<gene>
    <name evidence="1" type="ORF">TTHERM_00942960</name>
</gene>
<protein>
    <submittedName>
        <fullName evidence="1">Uncharacterized protein</fullName>
    </submittedName>
</protein>
<proteinExistence type="predicted"/>
<keyword evidence="2" id="KW-1185">Reference proteome</keyword>
<accession>Q22DI4</accession>
<sequence length="360" mass="41041">MSIFCQILQNLQCINHPALDGLQFIILQQQKYNQNLFQQLSQKLTLFKTLSASKTSDNLDICSQYAGQQTCCDAELVGLLKQLAFSKYTEMEKYNSFYGQILSNIGFSINLCGAKNSDQPNDLDKSDTGIKEIEIFKSQYKQCQIQVIQTTIRFYRGQVCSICAGLDNIQNYFAGNSDAYLDQNSFNSYYNDLVSSMKCMENLRNQFPSIVDTLFDQLSDQSEQCNQTKSLYDKMLTDNLNYACQGQDCESSCSNLYFLSVDLSQQNCAINAFVPNNIQDQIQEINTNGYYNHTVNYQSYSRLLPQIQKSNFYLSKNGIQSYLLDSTQDQQVLIEGSVYNNSSVLYFSYLLGAFIFSLLC</sequence>
<dbReference type="AlphaFoldDB" id="Q22DI4"/>
<organism evidence="1 2">
    <name type="scientific">Tetrahymena thermophila (strain SB210)</name>
    <dbReference type="NCBI Taxonomy" id="312017"/>
    <lineage>
        <taxon>Eukaryota</taxon>
        <taxon>Sar</taxon>
        <taxon>Alveolata</taxon>
        <taxon>Ciliophora</taxon>
        <taxon>Intramacronucleata</taxon>
        <taxon>Oligohymenophorea</taxon>
        <taxon>Hymenostomatida</taxon>
        <taxon>Tetrahymenina</taxon>
        <taxon>Tetrahymenidae</taxon>
        <taxon>Tetrahymena</taxon>
    </lineage>
</organism>